<name>A0A3A1N2L5_9FLAO</name>
<reference evidence="4 5" key="1">
    <citation type="submission" date="2018-08" db="EMBL/GenBank/DDBJ databases">
        <title>Proposal of Muricauda 72 sp.nov. and Muricauda NH166 sp.nov., isolated from seawater.</title>
        <authorList>
            <person name="Cheng H."/>
            <person name="Wu Y.-H."/>
            <person name="Guo L.-L."/>
            <person name="Xu X.-W."/>
        </authorList>
    </citation>
    <scope>NUCLEOTIDE SEQUENCE [LARGE SCALE GENOMIC DNA]</scope>
    <source>
        <strain evidence="4 5">KCTC 22173</strain>
    </source>
</reference>
<keyword evidence="1" id="KW-0812">Transmembrane</keyword>
<evidence type="ECO:0000313" key="5">
    <source>
        <dbReference type="Proteomes" id="UP000266067"/>
    </source>
</evidence>
<evidence type="ECO:0000256" key="1">
    <source>
        <dbReference type="SAM" id="Phobius"/>
    </source>
</evidence>
<dbReference type="Proteomes" id="UP000266067">
    <property type="component" value="Unassembled WGS sequence"/>
</dbReference>
<accession>A0A3A1N2L5</accession>
<feature type="domain" description="Protein-glutamine gamma-glutamyltransferase-like C-terminal" evidence="3">
    <location>
        <begin position="167"/>
        <end position="229"/>
    </location>
</feature>
<organism evidence="4 5">
    <name type="scientific">Flagellimonas lutimaris</name>
    <dbReference type="NCBI Taxonomy" id="475082"/>
    <lineage>
        <taxon>Bacteria</taxon>
        <taxon>Pseudomonadati</taxon>
        <taxon>Bacteroidota</taxon>
        <taxon>Flavobacteriia</taxon>
        <taxon>Flavobacteriales</taxon>
        <taxon>Flavobacteriaceae</taxon>
        <taxon>Flagellimonas</taxon>
    </lineage>
</organism>
<dbReference type="Pfam" id="PF13559">
    <property type="entry name" value="DUF4129"/>
    <property type="match status" value="1"/>
</dbReference>
<evidence type="ECO:0000259" key="3">
    <source>
        <dbReference type="Pfam" id="PF13559"/>
    </source>
</evidence>
<proteinExistence type="predicted"/>
<dbReference type="OrthoDB" id="5491447at2"/>
<evidence type="ECO:0000256" key="2">
    <source>
        <dbReference type="SAM" id="SignalP"/>
    </source>
</evidence>
<keyword evidence="1" id="KW-0472">Membrane</keyword>
<dbReference type="InterPro" id="IPR025403">
    <property type="entry name" value="TgpA-like_C"/>
</dbReference>
<feature type="transmembrane region" description="Helical" evidence="1">
    <location>
        <begin position="97"/>
        <end position="115"/>
    </location>
</feature>
<protein>
    <submittedName>
        <fullName evidence="4">DUF4129 domain-containing protein</fullName>
    </submittedName>
</protein>
<dbReference type="AlphaFoldDB" id="A0A3A1N2L5"/>
<gene>
    <name evidence="4" type="ORF">D2V08_14345</name>
</gene>
<dbReference type="RefSeq" id="WP_119608849.1">
    <property type="nucleotide sequence ID" value="NZ_QXFH01000077.1"/>
</dbReference>
<dbReference type="EMBL" id="QXFH01000077">
    <property type="protein sequence ID" value="RIV30288.1"/>
    <property type="molecule type" value="Genomic_DNA"/>
</dbReference>
<sequence length="243" mass="29129">MHKKLTLSYLLFSWTILFAQNDSIVKYDTSDIETIEFSKEDLETYKGDDTFNYEEVKVESTWWTDITNWFYNILRRFFEWIFGVGNAEGYLAVFLEILPYLLLALFLYLVIRFFIKSNMQGMGKNRKNPNVVSLAEDEHIIKNEDIQQLIKNALIDENYRLAIRYYYLYILQLLSEKELIDWQQQKTNDDYIEELSKSNLKNDFGKATLLYDYVWYGEFDIDQERYEKAEVVFTSLKNAITHV</sequence>
<keyword evidence="5" id="KW-1185">Reference proteome</keyword>
<keyword evidence="2" id="KW-0732">Signal</keyword>
<evidence type="ECO:0000313" key="4">
    <source>
        <dbReference type="EMBL" id="RIV30288.1"/>
    </source>
</evidence>
<feature type="chain" id="PRO_5017184269" evidence="2">
    <location>
        <begin position="20"/>
        <end position="243"/>
    </location>
</feature>
<keyword evidence="1" id="KW-1133">Transmembrane helix</keyword>
<comment type="caution">
    <text evidence="4">The sequence shown here is derived from an EMBL/GenBank/DDBJ whole genome shotgun (WGS) entry which is preliminary data.</text>
</comment>
<feature type="signal peptide" evidence="2">
    <location>
        <begin position="1"/>
        <end position="19"/>
    </location>
</feature>